<dbReference type="EMBL" id="BOON01000035">
    <property type="protein sequence ID" value="GII24311.1"/>
    <property type="molecule type" value="Genomic_DNA"/>
</dbReference>
<dbReference type="PROSITE" id="PS50110">
    <property type="entry name" value="RESPONSE_REGULATORY"/>
    <property type="match status" value="1"/>
</dbReference>
<dbReference type="GO" id="GO:0006355">
    <property type="term" value="P:regulation of DNA-templated transcription"/>
    <property type="evidence" value="ECO:0007669"/>
    <property type="project" value="InterPro"/>
</dbReference>
<dbReference type="CDD" id="cd00383">
    <property type="entry name" value="trans_reg_C"/>
    <property type="match status" value="1"/>
</dbReference>
<dbReference type="GO" id="GO:0000156">
    <property type="term" value="F:phosphorelay response regulator activity"/>
    <property type="evidence" value="ECO:0007669"/>
    <property type="project" value="TreeGrafter"/>
</dbReference>
<dbReference type="GO" id="GO:0032993">
    <property type="term" value="C:protein-DNA complex"/>
    <property type="evidence" value="ECO:0007669"/>
    <property type="project" value="TreeGrafter"/>
</dbReference>
<comment type="caution">
    <text evidence="10">The sequence shown here is derived from an EMBL/GenBank/DDBJ whole genome shotgun (WGS) entry which is preliminary data.</text>
</comment>
<dbReference type="InterPro" id="IPR011006">
    <property type="entry name" value="CheY-like_superfamily"/>
</dbReference>
<dbReference type="SMART" id="SM00862">
    <property type="entry name" value="Trans_reg_C"/>
    <property type="match status" value="1"/>
</dbReference>
<dbReference type="SUPFAM" id="SSF52172">
    <property type="entry name" value="CheY-like"/>
    <property type="match status" value="1"/>
</dbReference>
<dbReference type="SMART" id="SM00448">
    <property type="entry name" value="REC"/>
    <property type="match status" value="1"/>
</dbReference>
<evidence type="ECO:0000256" key="5">
    <source>
        <dbReference type="ARBA" id="ARBA00023163"/>
    </source>
</evidence>
<dbReference type="Pfam" id="PF00486">
    <property type="entry name" value="Trans_reg_C"/>
    <property type="match status" value="1"/>
</dbReference>
<name>A0A8J3TF25_9ACTN</name>
<proteinExistence type="predicted"/>
<dbReference type="FunFam" id="3.40.50.2300:FF:000002">
    <property type="entry name" value="DNA-binding response regulator PhoP"/>
    <property type="match status" value="1"/>
</dbReference>
<feature type="modified residue" description="4-aspartylphosphate" evidence="6">
    <location>
        <position position="51"/>
    </location>
</feature>
<keyword evidence="4 7" id="KW-0238">DNA-binding</keyword>
<feature type="domain" description="Response regulatory" evidence="8">
    <location>
        <begin position="2"/>
        <end position="116"/>
    </location>
</feature>
<keyword evidence="5" id="KW-0804">Transcription</keyword>
<dbReference type="CDD" id="cd19935">
    <property type="entry name" value="REC_OmpR_CusR-like"/>
    <property type="match status" value="1"/>
</dbReference>
<evidence type="ECO:0000313" key="11">
    <source>
        <dbReference type="Proteomes" id="UP000599074"/>
    </source>
</evidence>
<dbReference type="Proteomes" id="UP000599074">
    <property type="component" value="Unassembled WGS sequence"/>
</dbReference>
<reference evidence="10" key="1">
    <citation type="submission" date="2021-01" db="EMBL/GenBank/DDBJ databases">
        <title>Whole genome shotgun sequence of Planosporangium mesophilum NBRC 109066.</title>
        <authorList>
            <person name="Komaki H."/>
            <person name="Tamura T."/>
        </authorList>
    </citation>
    <scope>NUCLEOTIDE SEQUENCE</scope>
    <source>
        <strain evidence="10">NBRC 109066</strain>
    </source>
</reference>
<dbReference type="PANTHER" id="PTHR48111:SF36">
    <property type="entry name" value="TRANSCRIPTIONAL REGULATORY PROTEIN CUTR"/>
    <property type="match status" value="1"/>
</dbReference>
<evidence type="ECO:0000259" key="9">
    <source>
        <dbReference type="PROSITE" id="PS51755"/>
    </source>
</evidence>
<evidence type="ECO:0000313" key="10">
    <source>
        <dbReference type="EMBL" id="GII24311.1"/>
    </source>
</evidence>
<dbReference type="AlphaFoldDB" id="A0A8J3TF25"/>
<evidence type="ECO:0000259" key="8">
    <source>
        <dbReference type="PROSITE" id="PS50110"/>
    </source>
</evidence>
<dbReference type="PANTHER" id="PTHR48111">
    <property type="entry name" value="REGULATOR OF RPOS"/>
    <property type="match status" value="1"/>
</dbReference>
<protein>
    <submittedName>
        <fullName evidence="10">DNA-binding response regulator</fullName>
    </submittedName>
</protein>
<keyword evidence="2" id="KW-0902">Two-component regulatory system</keyword>
<dbReference type="PROSITE" id="PS51755">
    <property type="entry name" value="OMPR_PHOB"/>
    <property type="match status" value="1"/>
</dbReference>
<dbReference type="Pfam" id="PF00072">
    <property type="entry name" value="Response_reg"/>
    <property type="match status" value="1"/>
</dbReference>
<feature type="DNA-binding region" description="OmpR/PhoB-type" evidence="7">
    <location>
        <begin position="124"/>
        <end position="218"/>
    </location>
</feature>
<gene>
    <name evidence="10" type="ORF">Pme01_39080</name>
</gene>
<dbReference type="Gene3D" id="1.10.10.10">
    <property type="entry name" value="Winged helix-like DNA-binding domain superfamily/Winged helix DNA-binding domain"/>
    <property type="match status" value="1"/>
</dbReference>
<evidence type="ECO:0000256" key="7">
    <source>
        <dbReference type="PROSITE-ProRule" id="PRU01091"/>
    </source>
</evidence>
<evidence type="ECO:0000256" key="3">
    <source>
        <dbReference type="ARBA" id="ARBA00023015"/>
    </source>
</evidence>
<keyword evidence="1 6" id="KW-0597">Phosphoprotein</keyword>
<dbReference type="GO" id="GO:0000976">
    <property type="term" value="F:transcription cis-regulatory region binding"/>
    <property type="evidence" value="ECO:0007669"/>
    <property type="project" value="TreeGrafter"/>
</dbReference>
<dbReference type="InterPro" id="IPR001789">
    <property type="entry name" value="Sig_transdc_resp-reg_receiver"/>
</dbReference>
<dbReference type="FunFam" id="1.10.10.10:FF:000005">
    <property type="entry name" value="Two-component system response regulator"/>
    <property type="match status" value="1"/>
</dbReference>
<dbReference type="GO" id="GO:0005829">
    <property type="term" value="C:cytosol"/>
    <property type="evidence" value="ECO:0007669"/>
    <property type="project" value="TreeGrafter"/>
</dbReference>
<evidence type="ECO:0000256" key="4">
    <source>
        <dbReference type="ARBA" id="ARBA00023125"/>
    </source>
</evidence>
<feature type="domain" description="OmpR/PhoB-type" evidence="9">
    <location>
        <begin position="124"/>
        <end position="218"/>
    </location>
</feature>
<dbReference type="RefSeq" id="WP_168116625.1">
    <property type="nucleotide sequence ID" value="NZ_BOON01000035.1"/>
</dbReference>
<evidence type="ECO:0000256" key="2">
    <source>
        <dbReference type="ARBA" id="ARBA00023012"/>
    </source>
</evidence>
<accession>A0A8J3TF25</accession>
<sequence>MRLLVVEDEARLANALQRGLAAEGFAVDIASDGPRGLELARHGEYDAMILDVMLPGLSGYQLVRVLRAERNWLPVLMLSAKDGEYDQADGLDCGADDYLTKPFSYVVLLARLRALLRRGAPERPAVLTVGQLMLDPAARQVMRDGIEVVLTTREYALLEYLMRRAGRVVSKVELLDHVWDAGADSAPNVVEVYIGYLRRKVGRDVVETVRGAGYRVVPA</sequence>
<dbReference type="InterPro" id="IPR001867">
    <property type="entry name" value="OmpR/PhoB-type_DNA-bd"/>
</dbReference>
<keyword evidence="3" id="KW-0805">Transcription regulation</keyword>
<organism evidence="10 11">
    <name type="scientific">Planosporangium mesophilum</name>
    <dbReference type="NCBI Taxonomy" id="689768"/>
    <lineage>
        <taxon>Bacteria</taxon>
        <taxon>Bacillati</taxon>
        <taxon>Actinomycetota</taxon>
        <taxon>Actinomycetes</taxon>
        <taxon>Micromonosporales</taxon>
        <taxon>Micromonosporaceae</taxon>
        <taxon>Planosporangium</taxon>
    </lineage>
</organism>
<dbReference type="InterPro" id="IPR036388">
    <property type="entry name" value="WH-like_DNA-bd_sf"/>
</dbReference>
<evidence type="ECO:0000256" key="1">
    <source>
        <dbReference type="ARBA" id="ARBA00022553"/>
    </source>
</evidence>
<evidence type="ECO:0000256" key="6">
    <source>
        <dbReference type="PROSITE-ProRule" id="PRU00169"/>
    </source>
</evidence>
<dbReference type="Gene3D" id="6.10.250.690">
    <property type="match status" value="1"/>
</dbReference>
<dbReference type="Gene3D" id="3.40.50.2300">
    <property type="match status" value="1"/>
</dbReference>
<keyword evidence="11" id="KW-1185">Reference proteome</keyword>
<dbReference type="InterPro" id="IPR039420">
    <property type="entry name" value="WalR-like"/>
</dbReference>